<dbReference type="CDD" id="cd02042">
    <property type="entry name" value="ParAB_family"/>
    <property type="match status" value="1"/>
</dbReference>
<protein>
    <submittedName>
        <fullName evidence="2">ParA II</fullName>
    </submittedName>
</protein>
<dbReference type="RefSeq" id="WP_172688445.1">
    <property type="nucleotide sequence ID" value="NZ_KU306397.1"/>
</dbReference>
<evidence type="ECO:0000313" key="2">
    <source>
        <dbReference type="EMBL" id="AMQ45213.1"/>
    </source>
</evidence>
<dbReference type="PIRSF" id="PIRSF009320">
    <property type="entry name" value="Nuc_binding_HP_1000"/>
    <property type="match status" value="1"/>
</dbReference>
<dbReference type="InterPro" id="IPR002586">
    <property type="entry name" value="CobQ/CobB/MinD/ParA_Nub-bd_dom"/>
</dbReference>
<gene>
    <name evidence="2" type="primary">parA</name>
</gene>
<name>A0A142EAM5_CORGT</name>
<dbReference type="Pfam" id="PF01656">
    <property type="entry name" value="CbiA"/>
    <property type="match status" value="1"/>
</dbReference>
<proteinExistence type="predicted"/>
<dbReference type="PANTHER" id="PTHR13696">
    <property type="entry name" value="P-LOOP CONTAINING NUCLEOSIDE TRIPHOSPHATE HYDROLASE"/>
    <property type="match status" value="1"/>
</dbReference>
<sequence length="224" mass="24146">MKSPIGALSMIIVIGNQKGGVGKSTLTVNLAVAWQQAGKSVVIVEADPSVFTVSTWADDREEAELPPILTVKKTGKLKEALRNLDEQYEVVLVDLPGKDSPEMRSALLAADLFLIPSQPTQADIDATINLAPIVETVGEYNEDMKTAVVINRLTTHARSTDMEDATEVLADVFETIIPTAIHDRKAFRSSLSEGKSVLEGTDEKAAAEIKNLADDIEKELGYVG</sequence>
<dbReference type="InterPro" id="IPR050678">
    <property type="entry name" value="DNA_Partitioning_ATPase"/>
</dbReference>
<reference evidence="2" key="1">
    <citation type="journal article" date="2016" name="Russ. J. Genet.">
        <title>Sequencing and structural analysis of the cryptic plasmid pBL90 from Brevibacterium lactofermentum.</title>
        <authorList>
            <person name="Novikov A.D."/>
            <person name="Ryabchenko L.E."/>
            <person name="Beletsky A.V."/>
            <person name="Mardanov A.V."/>
            <person name="Ravin N.V."/>
            <person name="Yanenko A.S."/>
        </authorList>
    </citation>
    <scope>NUCLEOTIDE SEQUENCE</scope>
    <source>
        <strain evidence="2">DSM 1412</strain>
        <plasmid evidence="2">pBL90</plasmid>
    </source>
</reference>
<dbReference type="EMBL" id="KU306397">
    <property type="protein sequence ID" value="AMQ45213.1"/>
    <property type="molecule type" value="Genomic_DNA"/>
</dbReference>
<organism evidence="2">
    <name type="scientific">Corynebacterium glutamicum</name>
    <name type="common">Brevibacterium saccharolyticum</name>
    <dbReference type="NCBI Taxonomy" id="1718"/>
    <lineage>
        <taxon>Bacteria</taxon>
        <taxon>Bacillati</taxon>
        <taxon>Actinomycetota</taxon>
        <taxon>Actinomycetes</taxon>
        <taxon>Mycobacteriales</taxon>
        <taxon>Corynebacteriaceae</taxon>
        <taxon>Corynebacterium</taxon>
    </lineage>
</organism>
<dbReference type="AlphaFoldDB" id="A0A142EAM5"/>
<dbReference type="Gene3D" id="3.40.50.300">
    <property type="entry name" value="P-loop containing nucleotide triphosphate hydrolases"/>
    <property type="match status" value="1"/>
</dbReference>
<keyword evidence="2" id="KW-0614">Plasmid</keyword>
<dbReference type="InterPro" id="IPR027417">
    <property type="entry name" value="P-loop_NTPase"/>
</dbReference>
<geneLocation type="plasmid" evidence="2">
    <name>pBL90</name>
</geneLocation>
<dbReference type="SUPFAM" id="SSF52540">
    <property type="entry name" value="P-loop containing nucleoside triphosphate hydrolases"/>
    <property type="match status" value="1"/>
</dbReference>
<dbReference type="PANTHER" id="PTHR13696:SF96">
    <property type="entry name" value="COBQ_COBB_MIND_PARA NUCLEOTIDE BINDING DOMAIN-CONTAINING PROTEIN"/>
    <property type="match status" value="1"/>
</dbReference>
<feature type="domain" description="CobQ/CobB/MinD/ParA nucleotide binding" evidence="1">
    <location>
        <begin position="12"/>
        <end position="196"/>
    </location>
</feature>
<evidence type="ECO:0000259" key="1">
    <source>
        <dbReference type="Pfam" id="PF01656"/>
    </source>
</evidence>
<accession>A0A142EAM5</accession>